<evidence type="ECO:0000313" key="2">
    <source>
        <dbReference type="EMBL" id="HGG02070.1"/>
    </source>
</evidence>
<reference evidence="2" key="1">
    <citation type="journal article" date="2020" name="mSystems">
        <title>Genome- and Community-Level Interaction Insights into Carbon Utilization and Element Cycling Functions of Hydrothermarchaeota in Hydrothermal Sediment.</title>
        <authorList>
            <person name="Zhou Z."/>
            <person name="Liu Y."/>
            <person name="Xu W."/>
            <person name="Pan J."/>
            <person name="Luo Z.H."/>
            <person name="Li M."/>
        </authorList>
    </citation>
    <scope>NUCLEOTIDE SEQUENCE [LARGE SCALE GENOMIC DNA]</scope>
    <source>
        <strain evidence="2">SpSt-374</strain>
    </source>
</reference>
<dbReference type="EMBL" id="DSPX01000162">
    <property type="protein sequence ID" value="HGG02070.1"/>
    <property type="molecule type" value="Genomic_DNA"/>
</dbReference>
<dbReference type="AlphaFoldDB" id="A0A7C3VQJ2"/>
<accession>A0A7C3VQJ2</accession>
<organism evidence="2">
    <name type="scientific">Planktothricoides sp. SpSt-374</name>
    <dbReference type="NCBI Taxonomy" id="2282167"/>
    <lineage>
        <taxon>Bacteria</taxon>
        <taxon>Bacillati</taxon>
        <taxon>Cyanobacteriota</taxon>
        <taxon>Cyanophyceae</taxon>
        <taxon>Oscillatoriophycideae</taxon>
        <taxon>Oscillatoriales</taxon>
        <taxon>Oscillatoriaceae</taxon>
        <taxon>Planktothricoides</taxon>
    </lineage>
</organism>
<feature type="signal peptide" evidence="1">
    <location>
        <begin position="1"/>
        <end position="26"/>
    </location>
</feature>
<comment type="caution">
    <text evidence="2">The sequence shown here is derived from an EMBL/GenBank/DDBJ whole genome shotgun (WGS) entry which is preliminary data.</text>
</comment>
<proteinExistence type="predicted"/>
<evidence type="ECO:0008006" key="3">
    <source>
        <dbReference type="Google" id="ProtNLM"/>
    </source>
</evidence>
<sequence>MKATTRPLVALIALLMTVAIHPTANSQQPRIQLASGVQPDPLLMQGKSAGGPDAGCGYMPTAAAQVVEIASQIPYLRFTASSDRGEATLLIEGPTGRFCAFADSYTGENPEISGMWAAGTYSIFIGNRQPGEHTYNLSISAQPQ</sequence>
<protein>
    <recommendedName>
        <fullName evidence="3">SH3 domain-containing protein</fullName>
    </recommendedName>
</protein>
<gene>
    <name evidence="2" type="ORF">ENR15_15855</name>
</gene>
<name>A0A7C3VQJ2_9CYAN</name>
<feature type="chain" id="PRO_5027950831" description="SH3 domain-containing protein" evidence="1">
    <location>
        <begin position="27"/>
        <end position="144"/>
    </location>
</feature>
<evidence type="ECO:0000256" key="1">
    <source>
        <dbReference type="SAM" id="SignalP"/>
    </source>
</evidence>
<keyword evidence="1" id="KW-0732">Signal</keyword>